<dbReference type="Gene3D" id="3.30.420.10">
    <property type="entry name" value="Ribonuclease H-like superfamily/Ribonuclease H"/>
    <property type="match status" value="1"/>
</dbReference>
<dbReference type="PANTHER" id="PTHR46060:SF1">
    <property type="entry name" value="MARINER MOS1 TRANSPOSASE-LIKE PROTEIN"/>
    <property type="match status" value="1"/>
</dbReference>
<evidence type="ECO:0008006" key="4">
    <source>
        <dbReference type="Google" id="ProtNLM"/>
    </source>
</evidence>
<feature type="region of interest" description="Disordered" evidence="1">
    <location>
        <begin position="97"/>
        <end position="118"/>
    </location>
</feature>
<keyword evidence="3" id="KW-1185">Reference proteome</keyword>
<dbReference type="InterPro" id="IPR036397">
    <property type="entry name" value="RNaseH_sf"/>
</dbReference>
<comment type="caution">
    <text evidence="2">The sequence shown here is derived from an EMBL/GenBank/DDBJ whole genome shotgun (WGS) entry which is preliminary data.</text>
</comment>
<evidence type="ECO:0000313" key="2">
    <source>
        <dbReference type="EMBL" id="GFY00022.1"/>
    </source>
</evidence>
<evidence type="ECO:0000256" key="1">
    <source>
        <dbReference type="SAM" id="MobiDB-lite"/>
    </source>
</evidence>
<name>A0A8X6V0L4_TRICX</name>
<dbReference type="GO" id="GO:0003676">
    <property type="term" value="F:nucleic acid binding"/>
    <property type="evidence" value="ECO:0007669"/>
    <property type="project" value="InterPro"/>
</dbReference>
<gene>
    <name evidence="2" type="primary">g.49979</name>
    <name evidence="2" type="ORF">TNCV_1341201</name>
</gene>
<proteinExistence type="predicted"/>
<dbReference type="InterPro" id="IPR001888">
    <property type="entry name" value="Transposase_1"/>
</dbReference>
<protein>
    <recommendedName>
        <fullName evidence="4">Mariner transposase</fullName>
    </recommendedName>
</protein>
<organism evidence="2 3">
    <name type="scientific">Trichonephila clavipes</name>
    <name type="common">Golden silk orbweaver</name>
    <name type="synonym">Nephila clavipes</name>
    <dbReference type="NCBI Taxonomy" id="2585209"/>
    <lineage>
        <taxon>Eukaryota</taxon>
        <taxon>Metazoa</taxon>
        <taxon>Ecdysozoa</taxon>
        <taxon>Arthropoda</taxon>
        <taxon>Chelicerata</taxon>
        <taxon>Arachnida</taxon>
        <taxon>Araneae</taxon>
        <taxon>Araneomorphae</taxon>
        <taxon>Entelegynae</taxon>
        <taxon>Araneoidea</taxon>
        <taxon>Nephilidae</taxon>
        <taxon>Trichonephila</taxon>
    </lineage>
</organism>
<accession>A0A8X6V0L4</accession>
<sequence length="118" mass="13717">MAGAIKVMMIVFFDADGIVHHEYAPQDQTMNKEFYLDVRRRLREAVRRKRLVLWASSHWMLHHDGAPGHTANLVQQFLRKHGTIQIAHPPYLPDMSPPDFFPLSQDQEHLKRTPVSGH</sequence>
<dbReference type="EMBL" id="BMAU01021216">
    <property type="protein sequence ID" value="GFY00022.1"/>
    <property type="molecule type" value="Genomic_DNA"/>
</dbReference>
<dbReference type="InterPro" id="IPR052709">
    <property type="entry name" value="Transposase-MT_Hybrid"/>
</dbReference>
<dbReference type="AlphaFoldDB" id="A0A8X6V0L4"/>
<evidence type="ECO:0000313" key="3">
    <source>
        <dbReference type="Proteomes" id="UP000887159"/>
    </source>
</evidence>
<dbReference type="PANTHER" id="PTHR46060">
    <property type="entry name" value="MARINER MOS1 TRANSPOSASE-LIKE PROTEIN"/>
    <property type="match status" value="1"/>
</dbReference>
<reference evidence="2" key="1">
    <citation type="submission" date="2020-08" db="EMBL/GenBank/DDBJ databases">
        <title>Multicomponent nature underlies the extraordinary mechanical properties of spider dragline silk.</title>
        <authorList>
            <person name="Kono N."/>
            <person name="Nakamura H."/>
            <person name="Mori M."/>
            <person name="Yoshida Y."/>
            <person name="Ohtoshi R."/>
            <person name="Malay A.D."/>
            <person name="Moran D.A.P."/>
            <person name="Tomita M."/>
            <person name="Numata K."/>
            <person name="Arakawa K."/>
        </authorList>
    </citation>
    <scope>NUCLEOTIDE SEQUENCE</scope>
</reference>
<dbReference type="Pfam" id="PF01359">
    <property type="entry name" value="Transposase_1"/>
    <property type="match status" value="1"/>
</dbReference>
<dbReference type="Proteomes" id="UP000887159">
    <property type="component" value="Unassembled WGS sequence"/>
</dbReference>